<reference evidence="3" key="2">
    <citation type="submission" date="2023-03" db="EMBL/GenBank/DDBJ databases">
        <authorList>
            <person name="Inwood S.N."/>
            <person name="Skelly J.G."/>
            <person name="Guhlin J."/>
            <person name="Harrop T.W.R."/>
            <person name="Goldson S.G."/>
            <person name="Dearden P.K."/>
        </authorList>
    </citation>
    <scope>NUCLEOTIDE SEQUENCE</scope>
    <source>
        <strain evidence="3">Irish</strain>
        <tissue evidence="3">Whole body</tissue>
    </source>
</reference>
<name>A0AA39C923_9HYME</name>
<dbReference type="Proteomes" id="UP001168990">
    <property type="component" value="Unassembled WGS sequence"/>
</dbReference>
<comment type="caution">
    <text evidence="3">The sequence shown here is derived from an EMBL/GenBank/DDBJ whole genome shotgun (WGS) entry which is preliminary data.</text>
</comment>
<accession>A0AA39C923</accession>
<evidence type="ECO:0000313" key="4">
    <source>
        <dbReference type="Proteomes" id="UP001168990"/>
    </source>
</evidence>
<feature type="active site" evidence="1">
    <location>
        <position position="288"/>
    </location>
</feature>
<gene>
    <name evidence="3" type="ORF">PV328_007598</name>
</gene>
<organism evidence="3 4">
    <name type="scientific">Microctonus aethiopoides</name>
    <dbReference type="NCBI Taxonomy" id="144406"/>
    <lineage>
        <taxon>Eukaryota</taxon>
        <taxon>Metazoa</taxon>
        <taxon>Ecdysozoa</taxon>
        <taxon>Arthropoda</taxon>
        <taxon>Hexapoda</taxon>
        <taxon>Insecta</taxon>
        <taxon>Pterygota</taxon>
        <taxon>Neoptera</taxon>
        <taxon>Endopterygota</taxon>
        <taxon>Hymenoptera</taxon>
        <taxon>Apocrita</taxon>
        <taxon>Ichneumonoidea</taxon>
        <taxon>Braconidae</taxon>
        <taxon>Euphorinae</taxon>
        <taxon>Microctonus</taxon>
    </lineage>
</organism>
<evidence type="ECO:0000259" key="2">
    <source>
        <dbReference type="PROSITE" id="PS50215"/>
    </source>
</evidence>
<reference evidence="3" key="1">
    <citation type="journal article" date="2023" name="bioRxiv">
        <title>Scaffold-level genome assemblies of two parasitoid biocontrol wasps reveal the parthenogenesis mechanism and an associated novel virus.</title>
        <authorList>
            <person name="Inwood S."/>
            <person name="Skelly J."/>
            <person name="Guhlin J."/>
            <person name="Harrop T."/>
            <person name="Goldson S."/>
            <person name="Dearden P."/>
        </authorList>
    </citation>
    <scope>NUCLEOTIDE SEQUENCE</scope>
    <source>
        <strain evidence="3">Irish</strain>
        <tissue evidence="3">Whole body</tissue>
    </source>
</reference>
<evidence type="ECO:0000256" key="1">
    <source>
        <dbReference type="PROSITE-ProRule" id="PRU00276"/>
    </source>
</evidence>
<proteinExistence type="predicted"/>
<dbReference type="InterPro" id="IPR001590">
    <property type="entry name" value="Peptidase_M12B"/>
</dbReference>
<feature type="binding site" evidence="1">
    <location>
        <position position="297"/>
    </location>
    <ligand>
        <name>Zn(2+)</name>
        <dbReference type="ChEBI" id="CHEBI:29105"/>
        <note>catalytic</note>
    </ligand>
</feature>
<keyword evidence="1" id="KW-0479">Metal-binding</keyword>
<dbReference type="SUPFAM" id="SSF55486">
    <property type="entry name" value="Metalloproteases ('zincins'), catalytic domain"/>
    <property type="match status" value="1"/>
</dbReference>
<dbReference type="EMBL" id="JAQQBS010001423">
    <property type="protein sequence ID" value="KAK0160166.1"/>
    <property type="molecule type" value="Genomic_DNA"/>
</dbReference>
<feature type="binding site" evidence="1">
    <location>
        <position position="291"/>
    </location>
    <ligand>
        <name>Zn(2+)</name>
        <dbReference type="ChEBI" id="CHEBI:29105"/>
        <note>catalytic</note>
    </ligand>
</feature>
<dbReference type="PROSITE" id="PS50215">
    <property type="entry name" value="ADAM_MEPRO"/>
    <property type="match status" value="1"/>
</dbReference>
<dbReference type="InterPro" id="IPR024079">
    <property type="entry name" value="MetalloPept_cat_dom_sf"/>
</dbReference>
<keyword evidence="1" id="KW-0862">Zinc</keyword>
<dbReference type="AlphaFoldDB" id="A0AA39C923"/>
<dbReference type="Gene3D" id="3.40.1620.60">
    <property type="match status" value="1"/>
</dbReference>
<feature type="binding site" evidence="1">
    <location>
        <position position="287"/>
    </location>
    <ligand>
        <name>Zn(2+)</name>
        <dbReference type="ChEBI" id="CHEBI:29105"/>
        <note>catalytic</note>
    </ligand>
</feature>
<dbReference type="GO" id="GO:0046872">
    <property type="term" value="F:metal ion binding"/>
    <property type="evidence" value="ECO:0007669"/>
    <property type="project" value="UniProtKB-KW"/>
</dbReference>
<keyword evidence="4" id="KW-1185">Reference proteome</keyword>
<feature type="domain" description="Peptidase M12B" evidence="2">
    <location>
        <begin position="102"/>
        <end position="351"/>
    </location>
</feature>
<sequence length="437" mass="49112">MKLVGEFSTYQQFETSSSAVYFHERREFHGMIDTTISIRGLEVKYVNPEDMTRIKLNEHGITKNPYNVNHETGVTNNNLHDNAGVNSANNAMRTYNSHVYDAYPEILVVVTSNMMEQIIAGATCTNTDLHTSIVAYVLTLFNGIDMLFSKFNEPKIQINIAGIIIGKDKESFSFLDACLIDFTDVKGSITKKIDGKCAMSRMKKFLDGRSTLIPSESYDIMVILTGDNIVDMVDPTNKDMNKRYRQVKGLALLNKDLYGDRKKSRSSNIAAIVNARGYYESYSAVAHEIAHTLTVYHDEPPYLTDNKQCCGNLMKTDSTRCKKCLSWSKTSQETLKLFFSSPHCCSFINKPGSLFPSGQYKMLTADEQCKCYGYESTKKFTKIPDNFCNSQLKCKTTNDAFIDTVIPMYGTPCQDKKVCSENICQTIAALGNPNSKN</sequence>
<dbReference type="GO" id="GO:0006508">
    <property type="term" value="P:proteolysis"/>
    <property type="evidence" value="ECO:0007669"/>
    <property type="project" value="InterPro"/>
</dbReference>
<dbReference type="GO" id="GO:0004222">
    <property type="term" value="F:metalloendopeptidase activity"/>
    <property type="evidence" value="ECO:0007669"/>
    <property type="project" value="InterPro"/>
</dbReference>
<comment type="caution">
    <text evidence="1">Lacks conserved residue(s) required for the propagation of feature annotation.</text>
</comment>
<protein>
    <recommendedName>
        <fullName evidence="2">Peptidase M12B domain-containing protein</fullName>
    </recommendedName>
</protein>
<evidence type="ECO:0000313" key="3">
    <source>
        <dbReference type="EMBL" id="KAK0160166.1"/>
    </source>
</evidence>
<dbReference type="Gene3D" id="3.40.390.10">
    <property type="entry name" value="Collagenase (Catalytic Domain)"/>
    <property type="match status" value="1"/>
</dbReference>